<dbReference type="SUPFAM" id="SSF81321">
    <property type="entry name" value="Family A G protein-coupled receptor-like"/>
    <property type="match status" value="1"/>
</dbReference>
<dbReference type="InterPro" id="IPR000276">
    <property type="entry name" value="GPCR_Rhodpsn"/>
</dbReference>
<name>A0AA39LU62_9BILA</name>
<sequence length="338" mass="37768">MPLGTLVDQCFKQSSLNATDEVRYAHASIYSVLSVFGSVLNVLLLAIIGIEWKRLSDSKFYCLVVCLCCSSLVYLLPNFILMIPCTAFACDFYSDTVMSLSASLNTVGYYTSLFATFGITTERFLLFFAKDIHFFFSRHVWKAAIVAWLGGLGVMAFTVVVGCFKRFNRYTFQYTFFCSECNDEGTTLSEGLFILGQVLPGIMLASYAVIFGKVLVNRRRTSLSSYADDCRLALQFTLICTFQWFSAFFFYMVPRVFGTTHYGVMATNVCGILNTAVNPTVLFLFNSRIRHGFKKGLRFMRTGTSVSSLRHSGVTHTHPPRVTAATTLPHSVSTNVGH</sequence>
<protein>
    <recommendedName>
        <fullName evidence="6">G-protein coupled receptors family 1 profile domain-containing protein</fullName>
    </recommendedName>
</protein>
<evidence type="ECO:0000256" key="2">
    <source>
        <dbReference type="ARBA" id="ARBA00022692"/>
    </source>
</evidence>
<evidence type="ECO:0000256" key="5">
    <source>
        <dbReference type="SAM" id="Phobius"/>
    </source>
</evidence>
<dbReference type="Proteomes" id="UP001175271">
    <property type="component" value="Unassembled WGS sequence"/>
</dbReference>
<evidence type="ECO:0000259" key="6">
    <source>
        <dbReference type="PROSITE" id="PS50262"/>
    </source>
</evidence>
<dbReference type="InterPro" id="IPR017452">
    <property type="entry name" value="GPCR_Rhodpsn_7TM"/>
</dbReference>
<dbReference type="PROSITE" id="PS50262">
    <property type="entry name" value="G_PROTEIN_RECEP_F1_2"/>
    <property type="match status" value="1"/>
</dbReference>
<dbReference type="EMBL" id="JAUCMV010000003">
    <property type="protein sequence ID" value="KAK0409444.1"/>
    <property type="molecule type" value="Genomic_DNA"/>
</dbReference>
<dbReference type="PRINTS" id="PR00237">
    <property type="entry name" value="GPCRRHODOPSN"/>
</dbReference>
<dbReference type="Gene3D" id="1.20.1070.10">
    <property type="entry name" value="Rhodopsin 7-helix transmembrane proteins"/>
    <property type="match status" value="1"/>
</dbReference>
<organism evidence="7 8">
    <name type="scientific">Steinernema hermaphroditum</name>
    <dbReference type="NCBI Taxonomy" id="289476"/>
    <lineage>
        <taxon>Eukaryota</taxon>
        <taxon>Metazoa</taxon>
        <taxon>Ecdysozoa</taxon>
        <taxon>Nematoda</taxon>
        <taxon>Chromadorea</taxon>
        <taxon>Rhabditida</taxon>
        <taxon>Tylenchina</taxon>
        <taxon>Panagrolaimomorpha</taxon>
        <taxon>Strongyloidoidea</taxon>
        <taxon>Steinernematidae</taxon>
        <taxon>Steinernema</taxon>
    </lineage>
</organism>
<keyword evidence="2 5" id="KW-0812">Transmembrane</keyword>
<accession>A0AA39LU62</accession>
<gene>
    <name evidence="7" type="ORF">QR680_004542</name>
</gene>
<feature type="transmembrane region" description="Helical" evidence="5">
    <location>
        <begin position="140"/>
        <end position="161"/>
    </location>
</feature>
<comment type="subcellular location">
    <subcellularLocation>
        <location evidence="1">Membrane</location>
    </subcellularLocation>
</comment>
<keyword evidence="4 5" id="KW-0472">Membrane</keyword>
<dbReference type="AlphaFoldDB" id="A0AA39LU62"/>
<feature type="transmembrane region" description="Helical" evidence="5">
    <location>
        <begin position="192"/>
        <end position="211"/>
    </location>
</feature>
<feature type="domain" description="G-protein coupled receptors family 1 profile" evidence="6">
    <location>
        <begin position="40"/>
        <end position="282"/>
    </location>
</feature>
<keyword evidence="3 5" id="KW-1133">Transmembrane helix</keyword>
<feature type="transmembrane region" description="Helical" evidence="5">
    <location>
        <begin position="60"/>
        <end position="89"/>
    </location>
</feature>
<dbReference type="CDD" id="cd00637">
    <property type="entry name" value="7tm_classA_rhodopsin-like"/>
    <property type="match status" value="1"/>
</dbReference>
<evidence type="ECO:0000256" key="3">
    <source>
        <dbReference type="ARBA" id="ARBA00022989"/>
    </source>
</evidence>
<evidence type="ECO:0000313" key="8">
    <source>
        <dbReference type="Proteomes" id="UP001175271"/>
    </source>
</evidence>
<dbReference type="GO" id="GO:0004930">
    <property type="term" value="F:G protein-coupled receptor activity"/>
    <property type="evidence" value="ECO:0007669"/>
    <property type="project" value="InterPro"/>
</dbReference>
<evidence type="ECO:0000256" key="4">
    <source>
        <dbReference type="ARBA" id="ARBA00023136"/>
    </source>
</evidence>
<dbReference type="PANTHER" id="PTHR22718:SF11">
    <property type="entry name" value="7TM GPCR SERPENTINE RECEPTOR CLASS X (SRX) DOMAIN-CONTAINING PROTEIN"/>
    <property type="match status" value="1"/>
</dbReference>
<comment type="caution">
    <text evidence="7">The sequence shown here is derived from an EMBL/GenBank/DDBJ whole genome shotgun (WGS) entry which is preliminary data.</text>
</comment>
<dbReference type="PANTHER" id="PTHR22718">
    <property type="entry name" value="SERPENTINE RECEPTOR, CLASS X"/>
    <property type="match status" value="1"/>
</dbReference>
<evidence type="ECO:0000313" key="7">
    <source>
        <dbReference type="EMBL" id="KAK0409444.1"/>
    </source>
</evidence>
<dbReference type="GO" id="GO:0016020">
    <property type="term" value="C:membrane"/>
    <property type="evidence" value="ECO:0007669"/>
    <property type="project" value="UniProtKB-SubCell"/>
</dbReference>
<dbReference type="Pfam" id="PF04789">
    <property type="entry name" value="DUF621"/>
    <property type="match status" value="1"/>
</dbReference>
<evidence type="ECO:0000256" key="1">
    <source>
        <dbReference type="ARBA" id="ARBA00004370"/>
    </source>
</evidence>
<keyword evidence="8" id="KW-1185">Reference proteome</keyword>
<feature type="transmembrane region" description="Helical" evidence="5">
    <location>
        <begin position="232"/>
        <end position="253"/>
    </location>
</feature>
<feature type="transmembrane region" description="Helical" evidence="5">
    <location>
        <begin position="265"/>
        <end position="285"/>
    </location>
</feature>
<feature type="transmembrane region" description="Helical" evidence="5">
    <location>
        <begin position="27"/>
        <end position="48"/>
    </location>
</feature>
<proteinExistence type="predicted"/>
<dbReference type="InterPro" id="IPR006874">
    <property type="entry name" value="DUF621"/>
</dbReference>
<reference evidence="7" key="1">
    <citation type="submission" date="2023-06" db="EMBL/GenBank/DDBJ databases">
        <title>Genomic analysis of the entomopathogenic nematode Steinernema hermaphroditum.</title>
        <authorList>
            <person name="Schwarz E.M."/>
            <person name="Heppert J.K."/>
            <person name="Baniya A."/>
            <person name="Schwartz H.T."/>
            <person name="Tan C.-H."/>
            <person name="Antoshechkin I."/>
            <person name="Sternberg P.W."/>
            <person name="Goodrich-Blair H."/>
            <person name="Dillman A.R."/>
        </authorList>
    </citation>
    <scope>NUCLEOTIDE SEQUENCE</scope>
    <source>
        <strain evidence="7">PS9179</strain>
        <tissue evidence="7">Whole animal</tissue>
    </source>
</reference>